<dbReference type="InterPro" id="IPR008984">
    <property type="entry name" value="SMAD_FHA_dom_sf"/>
</dbReference>
<evidence type="ECO:0000259" key="6">
    <source>
        <dbReference type="PROSITE" id="PS50006"/>
    </source>
</evidence>
<dbReference type="GO" id="GO:0004672">
    <property type="term" value="F:protein kinase activity"/>
    <property type="evidence" value="ECO:0007669"/>
    <property type="project" value="InterPro"/>
</dbReference>
<dbReference type="SUPFAM" id="SSF56112">
    <property type="entry name" value="Protein kinase-like (PK-like)"/>
    <property type="match status" value="1"/>
</dbReference>
<dbReference type="PROSITE" id="PS00108">
    <property type="entry name" value="PROTEIN_KINASE_ST"/>
    <property type="match status" value="1"/>
</dbReference>
<dbReference type="Pfam" id="PF00498">
    <property type="entry name" value="FHA"/>
    <property type="match status" value="1"/>
</dbReference>
<keyword evidence="8" id="KW-0418">Kinase</keyword>
<evidence type="ECO:0000256" key="1">
    <source>
        <dbReference type="ARBA" id="ARBA00005575"/>
    </source>
</evidence>
<sequence length="589" mass="67034">MTTPDLPQQLHISRGSTSDGTTASTAADPSPSGTTFYSLDEQEANLKRQDRPDDDGLEPTVAIKQQKTFHDNDNDRTMPTTPTTPNPASKPVSPSASSVNDFTVVENTPFELVEPDWSANNKAWAFLQSQNPKYPNKYLIKKESDGNDRVGYLLGRSLTSDIKFDQTEISKRHCLIYMETGSNGKAKGIRIFLEDTSFNGTYVNDTLVGCKNRVMLRNNDEIQLFKRKSLPHNDSRNRCKLSFFLHGFLIRVCCFDIVFVVYRVLFPPVFEANLCEHEYEFQQTLGRGNFASVKRAVHRATRKTVAIKVLNKNRFAQKPKMVQAMIQEVSIMMSLRKHPLVVNIDRVFNEQHTIYLVLEYVPGGELFDFVSSNKTIDEDKTRFIFWQLFTGLKYLHDNNIAHRDLKPENVLLADRDTLQIKITDFGLAKTEQRDQTFGSQCGTPNYVAPEILNSSDSRAYDKKCDIWSLGVMLYICLCGYPPFSEENAPPSMKAQIKMGKYDFPARYWGHISESAKGLIKELLTVDPSKRVSIQEAQGHDWMLLNPSDMEARKAKLGQEVLANIRDLETTEDMTPTQVMMTQSQSLEFY</sequence>
<evidence type="ECO:0000313" key="8">
    <source>
        <dbReference type="EMBL" id="KAF1800391.1"/>
    </source>
</evidence>
<dbReference type="InterPro" id="IPR017441">
    <property type="entry name" value="Protein_kinase_ATP_BS"/>
</dbReference>
<dbReference type="FunFam" id="1.10.510.10:FF:000571">
    <property type="entry name" value="Maternal embryonic leucine zipper kinase"/>
    <property type="match status" value="1"/>
</dbReference>
<dbReference type="FunFam" id="3.30.200.20:FF:000042">
    <property type="entry name" value="Aurora kinase A"/>
    <property type="match status" value="1"/>
</dbReference>
<name>A0A8H4BE66_MUCCL</name>
<keyword evidence="8" id="KW-0808">Transferase</keyword>
<dbReference type="SUPFAM" id="SSF49879">
    <property type="entry name" value="SMAD/FHA domain"/>
    <property type="match status" value="1"/>
</dbReference>
<feature type="compositionally biased region" description="Low complexity" evidence="5">
    <location>
        <begin position="15"/>
        <end position="35"/>
    </location>
</feature>
<dbReference type="GO" id="GO:0005524">
    <property type="term" value="F:ATP binding"/>
    <property type="evidence" value="ECO:0007669"/>
    <property type="project" value="UniProtKB-UniRule"/>
</dbReference>
<dbReference type="AlphaFoldDB" id="A0A8H4BE66"/>
<comment type="caution">
    <text evidence="8">The sequence shown here is derived from an EMBL/GenBank/DDBJ whole genome shotgun (WGS) entry which is preliminary data.</text>
</comment>
<accession>A0A8H4BE66</accession>
<dbReference type="Gene3D" id="2.60.200.20">
    <property type="match status" value="1"/>
</dbReference>
<gene>
    <name evidence="8" type="ORF">FB192DRAFT_1380506</name>
</gene>
<dbReference type="Proteomes" id="UP000469890">
    <property type="component" value="Unassembled WGS sequence"/>
</dbReference>
<reference evidence="8 9" key="1">
    <citation type="submission" date="2019-09" db="EMBL/GenBank/DDBJ databases">
        <authorList>
            <consortium name="DOE Joint Genome Institute"/>
            <person name="Mondo S.J."/>
            <person name="Navarro-Mendoza M.I."/>
            <person name="Perez-Arques C."/>
            <person name="Panchal S."/>
            <person name="Nicolas F.E."/>
            <person name="Ganguly P."/>
            <person name="Pangilinan J."/>
            <person name="Grigoriev I."/>
            <person name="Heitman J."/>
            <person name="Sanya K."/>
            <person name="Garre V."/>
        </authorList>
    </citation>
    <scope>NUCLEOTIDE SEQUENCE [LARGE SCALE GENOMIC DNA]</scope>
    <source>
        <strain evidence="8 9">MU402</strain>
    </source>
</reference>
<evidence type="ECO:0000256" key="4">
    <source>
        <dbReference type="PROSITE-ProRule" id="PRU10141"/>
    </source>
</evidence>
<dbReference type="EMBL" id="JAAECE010000005">
    <property type="protein sequence ID" value="KAF1800391.1"/>
    <property type="molecule type" value="Genomic_DNA"/>
</dbReference>
<dbReference type="InterPro" id="IPR011009">
    <property type="entry name" value="Kinase-like_dom_sf"/>
</dbReference>
<dbReference type="Pfam" id="PF00069">
    <property type="entry name" value="Pkinase"/>
    <property type="match status" value="1"/>
</dbReference>
<feature type="domain" description="FHA" evidence="6">
    <location>
        <begin position="152"/>
        <end position="208"/>
    </location>
</feature>
<evidence type="ECO:0000256" key="3">
    <source>
        <dbReference type="ARBA" id="ARBA00022840"/>
    </source>
</evidence>
<protein>
    <submittedName>
        <fullName evidence="8">Kinase-like domain-containing protein</fullName>
    </submittedName>
</protein>
<dbReference type="CDD" id="cd05117">
    <property type="entry name" value="STKc_CAMK"/>
    <property type="match status" value="1"/>
</dbReference>
<evidence type="ECO:0000259" key="7">
    <source>
        <dbReference type="PROSITE" id="PS50011"/>
    </source>
</evidence>
<feature type="compositionally biased region" description="Low complexity" evidence="5">
    <location>
        <begin position="77"/>
        <end position="98"/>
    </location>
</feature>
<evidence type="ECO:0000313" key="9">
    <source>
        <dbReference type="Proteomes" id="UP000469890"/>
    </source>
</evidence>
<dbReference type="PROSITE" id="PS00107">
    <property type="entry name" value="PROTEIN_KINASE_ATP"/>
    <property type="match status" value="1"/>
</dbReference>
<dbReference type="SMART" id="SM00240">
    <property type="entry name" value="FHA"/>
    <property type="match status" value="1"/>
</dbReference>
<dbReference type="InterPro" id="IPR000719">
    <property type="entry name" value="Prot_kinase_dom"/>
</dbReference>
<dbReference type="SMART" id="SM00220">
    <property type="entry name" value="S_TKc"/>
    <property type="match status" value="1"/>
</dbReference>
<feature type="domain" description="Protein kinase" evidence="7">
    <location>
        <begin position="279"/>
        <end position="542"/>
    </location>
</feature>
<dbReference type="InterPro" id="IPR008271">
    <property type="entry name" value="Ser/Thr_kinase_AS"/>
</dbReference>
<comment type="similarity">
    <text evidence="1">Belongs to the protein kinase superfamily. CAMK Ser/Thr protein kinase family. CHEK2 subfamily.</text>
</comment>
<feature type="region of interest" description="Disordered" evidence="5">
    <location>
        <begin position="1"/>
        <end position="98"/>
    </location>
</feature>
<keyword evidence="2 4" id="KW-0547">Nucleotide-binding</keyword>
<evidence type="ECO:0000256" key="5">
    <source>
        <dbReference type="SAM" id="MobiDB-lite"/>
    </source>
</evidence>
<proteinExistence type="inferred from homology"/>
<dbReference type="PROSITE" id="PS50011">
    <property type="entry name" value="PROTEIN_KINASE_DOM"/>
    <property type="match status" value="1"/>
</dbReference>
<evidence type="ECO:0000256" key="2">
    <source>
        <dbReference type="ARBA" id="ARBA00022741"/>
    </source>
</evidence>
<dbReference type="PROSITE" id="PS50006">
    <property type="entry name" value="FHA_DOMAIN"/>
    <property type="match status" value="1"/>
</dbReference>
<organism evidence="8 9">
    <name type="scientific">Mucor circinelloides f. lusitanicus</name>
    <name type="common">Mucor racemosus var. lusitanicus</name>
    <dbReference type="NCBI Taxonomy" id="29924"/>
    <lineage>
        <taxon>Eukaryota</taxon>
        <taxon>Fungi</taxon>
        <taxon>Fungi incertae sedis</taxon>
        <taxon>Mucoromycota</taxon>
        <taxon>Mucoromycotina</taxon>
        <taxon>Mucoromycetes</taxon>
        <taxon>Mucorales</taxon>
        <taxon>Mucorineae</taxon>
        <taxon>Mucoraceae</taxon>
        <taxon>Mucor</taxon>
    </lineage>
</organism>
<dbReference type="Gene3D" id="1.10.510.10">
    <property type="entry name" value="Transferase(Phosphotransferase) domain 1"/>
    <property type="match status" value="1"/>
</dbReference>
<feature type="binding site" evidence="4">
    <location>
        <position position="308"/>
    </location>
    <ligand>
        <name>ATP</name>
        <dbReference type="ChEBI" id="CHEBI:30616"/>
    </ligand>
</feature>
<keyword evidence="3 4" id="KW-0067">ATP-binding</keyword>
<dbReference type="InterPro" id="IPR000253">
    <property type="entry name" value="FHA_dom"/>
</dbReference>
<dbReference type="PANTHER" id="PTHR24347">
    <property type="entry name" value="SERINE/THREONINE-PROTEIN KINASE"/>
    <property type="match status" value="1"/>
</dbReference>